<dbReference type="GO" id="GO:0006144">
    <property type="term" value="P:purine nucleobase metabolic process"/>
    <property type="evidence" value="ECO:0007669"/>
    <property type="project" value="UniProtKB-KW"/>
</dbReference>
<proteinExistence type="predicted"/>
<name>A0AAJ2BU25_9PSED</name>
<keyword evidence="5" id="KW-0210">Decarboxylase</keyword>
<keyword evidence="4" id="KW-0659">Purine metabolism</keyword>
<evidence type="ECO:0000256" key="6">
    <source>
        <dbReference type="ARBA" id="ARBA00023239"/>
    </source>
</evidence>
<dbReference type="Pfam" id="PF09349">
    <property type="entry name" value="OHCU_decarbox"/>
    <property type="match status" value="1"/>
</dbReference>
<dbReference type="Gene3D" id="1.10.3330.10">
    <property type="entry name" value="Oxo-4-hydroxy-4-carboxy-5-ureidoimidazoline decarboxylase"/>
    <property type="match status" value="1"/>
</dbReference>
<accession>A0AAJ2BU25</accession>
<sequence>MSTFQTLTPSQLDRAAFVAAFGGIYEHSAWVAERAFDQGQPLPDTIEALHQRLSAQVARASQAEQLALIQAHPDLAGRAALAGELTAASTNEQAGAGLDQCTPDELARFTGYNDAYREKFGFPFIMAVKGSNRHLILAAFEERLPNTPEQEFQRALAEIDRIALFRLQTL</sequence>
<dbReference type="InterPro" id="IPR017580">
    <property type="entry name" value="OHCU_decarboxylase-1"/>
</dbReference>
<dbReference type="GO" id="GO:0019628">
    <property type="term" value="P:urate catabolic process"/>
    <property type="evidence" value="ECO:0007669"/>
    <property type="project" value="TreeGrafter"/>
</dbReference>
<evidence type="ECO:0000256" key="3">
    <source>
        <dbReference type="ARBA" id="ARBA00012257"/>
    </source>
</evidence>
<evidence type="ECO:0000256" key="1">
    <source>
        <dbReference type="ARBA" id="ARBA00001163"/>
    </source>
</evidence>
<evidence type="ECO:0000313" key="9">
    <source>
        <dbReference type="Proteomes" id="UP001268036"/>
    </source>
</evidence>
<dbReference type="NCBIfam" id="TIGR03164">
    <property type="entry name" value="UHCUDC"/>
    <property type="match status" value="1"/>
</dbReference>
<evidence type="ECO:0000256" key="2">
    <source>
        <dbReference type="ARBA" id="ARBA00004754"/>
    </source>
</evidence>
<protein>
    <recommendedName>
        <fullName evidence="3">2-oxo-4-hydroxy-4-carboxy-5-ureidoimidazoline decarboxylase</fullName>
        <ecNumber evidence="3">4.1.1.97</ecNumber>
    </recommendedName>
</protein>
<comment type="catalytic activity">
    <reaction evidence="1">
        <text>5-hydroxy-2-oxo-4-ureido-2,5-dihydro-1H-imidazole-5-carboxylate + H(+) = (S)-allantoin + CO2</text>
        <dbReference type="Rhea" id="RHEA:26301"/>
        <dbReference type="ChEBI" id="CHEBI:15378"/>
        <dbReference type="ChEBI" id="CHEBI:15678"/>
        <dbReference type="ChEBI" id="CHEBI:16526"/>
        <dbReference type="ChEBI" id="CHEBI:58639"/>
        <dbReference type="EC" id="4.1.1.97"/>
    </reaction>
</comment>
<feature type="domain" description="Oxo-4-hydroxy-4-carboxy-5-ureidoimidazoline decarboxylase" evidence="7">
    <location>
        <begin position="11"/>
        <end position="168"/>
    </location>
</feature>
<dbReference type="EC" id="4.1.1.97" evidence="3"/>
<keyword evidence="6 8" id="KW-0456">Lyase</keyword>
<organism evidence="8 9">
    <name type="scientific">Pseudomonas oryzihabitans</name>
    <dbReference type="NCBI Taxonomy" id="47885"/>
    <lineage>
        <taxon>Bacteria</taxon>
        <taxon>Pseudomonadati</taxon>
        <taxon>Pseudomonadota</taxon>
        <taxon>Gammaproteobacteria</taxon>
        <taxon>Pseudomonadales</taxon>
        <taxon>Pseudomonadaceae</taxon>
        <taxon>Pseudomonas</taxon>
    </lineage>
</organism>
<dbReference type="EMBL" id="JAVJAF010000001">
    <property type="protein sequence ID" value="MDR6236407.1"/>
    <property type="molecule type" value="Genomic_DNA"/>
</dbReference>
<evidence type="ECO:0000313" key="8">
    <source>
        <dbReference type="EMBL" id="MDR6236407.1"/>
    </source>
</evidence>
<dbReference type="SUPFAM" id="SSF158694">
    <property type="entry name" value="UraD-Like"/>
    <property type="match status" value="1"/>
</dbReference>
<dbReference type="InterPro" id="IPR018020">
    <property type="entry name" value="OHCU_decarboxylase"/>
</dbReference>
<gene>
    <name evidence="8" type="ORF">QE440_004148</name>
</gene>
<evidence type="ECO:0000256" key="4">
    <source>
        <dbReference type="ARBA" id="ARBA00022631"/>
    </source>
</evidence>
<evidence type="ECO:0000256" key="5">
    <source>
        <dbReference type="ARBA" id="ARBA00022793"/>
    </source>
</evidence>
<reference evidence="8" key="1">
    <citation type="submission" date="2023-08" db="EMBL/GenBank/DDBJ databases">
        <title>Functional and genomic diversity of the sorghum phyllosphere microbiome.</title>
        <authorList>
            <person name="Shade A."/>
        </authorList>
    </citation>
    <scope>NUCLEOTIDE SEQUENCE</scope>
    <source>
        <strain evidence="8">SORGH_AS_0201</strain>
    </source>
</reference>
<dbReference type="PANTHER" id="PTHR43466:SF1">
    <property type="entry name" value="2-OXO-4-HYDROXY-4-CARBOXY-5-UREIDOIMIDAZOLINE DECARBOXYLASE-RELATED"/>
    <property type="match status" value="1"/>
</dbReference>
<dbReference type="RefSeq" id="WP_309761396.1">
    <property type="nucleotide sequence ID" value="NZ_JAVJAF010000001.1"/>
</dbReference>
<comment type="caution">
    <text evidence="8">The sequence shown here is derived from an EMBL/GenBank/DDBJ whole genome shotgun (WGS) entry which is preliminary data.</text>
</comment>
<dbReference type="PANTHER" id="PTHR43466">
    <property type="entry name" value="2-OXO-4-HYDROXY-4-CARBOXY-5-UREIDOIMIDAZOLINE DECARBOXYLASE-RELATED"/>
    <property type="match status" value="1"/>
</dbReference>
<dbReference type="GO" id="GO:0051997">
    <property type="term" value="F:2-oxo-4-hydroxy-4-carboxy-5-ureidoimidazoline decarboxylase activity"/>
    <property type="evidence" value="ECO:0007669"/>
    <property type="project" value="UniProtKB-EC"/>
</dbReference>
<comment type="pathway">
    <text evidence="2">Purine metabolism; urate degradation; (S)-allantoin from urate: step 3/3.</text>
</comment>
<dbReference type="GO" id="GO:0000255">
    <property type="term" value="P:allantoin metabolic process"/>
    <property type="evidence" value="ECO:0007669"/>
    <property type="project" value="InterPro"/>
</dbReference>
<evidence type="ECO:0000259" key="7">
    <source>
        <dbReference type="Pfam" id="PF09349"/>
    </source>
</evidence>
<dbReference type="AlphaFoldDB" id="A0AAJ2BU25"/>
<dbReference type="InterPro" id="IPR036778">
    <property type="entry name" value="OHCU_decarboxylase_sf"/>
</dbReference>
<dbReference type="Proteomes" id="UP001268036">
    <property type="component" value="Unassembled WGS sequence"/>
</dbReference>